<dbReference type="InterPro" id="IPR011542">
    <property type="entry name" value="SUF_FeS_clus_asmbl_SufD"/>
</dbReference>
<evidence type="ECO:0000313" key="5">
    <source>
        <dbReference type="Proteomes" id="UP001597506"/>
    </source>
</evidence>
<comment type="caution">
    <text evidence="4">The sequence shown here is derived from an EMBL/GenBank/DDBJ whole genome shotgun (WGS) entry which is preliminary data.</text>
</comment>
<comment type="similarity">
    <text evidence="1">Belongs to the iron-sulfur cluster assembly SufBD family.</text>
</comment>
<dbReference type="PANTHER" id="PTHR30508">
    <property type="entry name" value="FES CLUSTER ASSEMBLY PROTEIN SUF"/>
    <property type="match status" value="1"/>
</dbReference>
<organism evidence="4 5">
    <name type="scientific">Bacillus seohaeanensis</name>
    <dbReference type="NCBI Taxonomy" id="284580"/>
    <lineage>
        <taxon>Bacteria</taxon>
        <taxon>Bacillati</taxon>
        <taxon>Bacillota</taxon>
        <taxon>Bacilli</taxon>
        <taxon>Bacillales</taxon>
        <taxon>Bacillaceae</taxon>
        <taxon>Bacillus</taxon>
    </lineage>
</organism>
<dbReference type="NCBIfam" id="TIGR01981">
    <property type="entry name" value="sufD"/>
    <property type="match status" value="1"/>
</dbReference>
<dbReference type="Pfam" id="PF19295">
    <property type="entry name" value="SufBD_N"/>
    <property type="match status" value="1"/>
</dbReference>
<keyword evidence="5" id="KW-1185">Reference proteome</keyword>
<dbReference type="InterPro" id="IPR045595">
    <property type="entry name" value="SufBD_N"/>
</dbReference>
<evidence type="ECO:0000259" key="2">
    <source>
        <dbReference type="Pfam" id="PF01458"/>
    </source>
</evidence>
<dbReference type="RefSeq" id="WP_377933456.1">
    <property type="nucleotide sequence ID" value="NZ_JBHUMF010000013.1"/>
</dbReference>
<reference evidence="5" key="1">
    <citation type="journal article" date="2019" name="Int. J. Syst. Evol. Microbiol.">
        <title>The Global Catalogue of Microorganisms (GCM) 10K type strain sequencing project: providing services to taxonomists for standard genome sequencing and annotation.</title>
        <authorList>
            <consortium name="The Broad Institute Genomics Platform"/>
            <consortium name="The Broad Institute Genome Sequencing Center for Infectious Disease"/>
            <person name="Wu L."/>
            <person name="Ma J."/>
        </authorList>
    </citation>
    <scope>NUCLEOTIDE SEQUENCE [LARGE SCALE GENOMIC DNA]</scope>
    <source>
        <strain evidence="5">KCTC 3913</strain>
    </source>
</reference>
<accession>A0ABW5RPW2</accession>
<dbReference type="InterPro" id="IPR037284">
    <property type="entry name" value="SUF_FeS_clus_asmbl_SufBD_sf"/>
</dbReference>
<dbReference type="InterPro" id="IPR055346">
    <property type="entry name" value="Fe-S_cluster_assembly_SufBD"/>
</dbReference>
<sequence length="436" mass="48415">MTVETKLTVDQDYVSSYSKELGEPEWFTKMRTDAFEKANELGLPKPDKTKIDKWNFTGFQKHTVKSDAYQTLNELPEQAQSLIDLDNENKNLYVQRNNTPAFLSLSKDLESKGVIFTDILTAVSKHSDLLQKYYMTEGVKVDEHKLTALHAALVNGGTFLYVPKNVEIAEPIQAVYVHDNPEVAMFNHVLVVAEDNSSVTYVENYISTTEVENGVYNIVTEVIANDNAKVAYGAVDNLTSGLTTYVNRRGIAKRDARIEWALGLMNDGNTVSENVTNLLGDGSYGDTKMVVVGRGKQKQNFTTKIVHFGKNSEGYILKHGVMKEEASSIFNGIGKIEHGASKSNAEQESRVLMLSEKARGDANPILLIDEDDVTAGHAASVGRVDPLQLYYLMSRGIPQKEAERLVIHGFLAPVVNQLPIEGVKKQLVEVIERKVN</sequence>
<dbReference type="EMBL" id="JBHUMF010000013">
    <property type="protein sequence ID" value="MFD2680209.1"/>
    <property type="molecule type" value="Genomic_DNA"/>
</dbReference>
<evidence type="ECO:0000259" key="3">
    <source>
        <dbReference type="Pfam" id="PF19295"/>
    </source>
</evidence>
<protein>
    <submittedName>
        <fullName evidence="4">Fe-S cluster assembly protein SufD</fullName>
    </submittedName>
</protein>
<proteinExistence type="inferred from homology"/>
<dbReference type="Pfam" id="PF01458">
    <property type="entry name" value="SUFBD_core"/>
    <property type="match status" value="1"/>
</dbReference>
<dbReference type="PANTHER" id="PTHR30508:SF1">
    <property type="entry name" value="UPF0051 PROTEIN ABCI8, CHLOROPLASTIC-RELATED"/>
    <property type="match status" value="1"/>
</dbReference>
<gene>
    <name evidence="4" type="primary">sufD</name>
    <name evidence="4" type="ORF">ACFSUL_05520</name>
</gene>
<dbReference type="Proteomes" id="UP001597506">
    <property type="component" value="Unassembled WGS sequence"/>
</dbReference>
<dbReference type="InterPro" id="IPR000825">
    <property type="entry name" value="SUF_FeS_clus_asmbl_SufBD_core"/>
</dbReference>
<feature type="domain" description="SUF system FeS cluster assembly SufBD N-terminal" evidence="3">
    <location>
        <begin position="25"/>
        <end position="173"/>
    </location>
</feature>
<evidence type="ECO:0000313" key="4">
    <source>
        <dbReference type="EMBL" id="MFD2680209.1"/>
    </source>
</evidence>
<name>A0ABW5RPW2_9BACI</name>
<evidence type="ECO:0000256" key="1">
    <source>
        <dbReference type="ARBA" id="ARBA00043967"/>
    </source>
</evidence>
<feature type="domain" description="SUF system FeS cluster assembly SufBD core" evidence="2">
    <location>
        <begin position="179"/>
        <end position="410"/>
    </location>
</feature>
<dbReference type="SUPFAM" id="SSF101960">
    <property type="entry name" value="Stabilizer of iron transporter SufD"/>
    <property type="match status" value="1"/>
</dbReference>